<evidence type="ECO:0000313" key="3">
    <source>
        <dbReference type="EMBL" id="HJC64818.1"/>
    </source>
</evidence>
<dbReference type="Pfam" id="PF00171">
    <property type="entry name" value="Aldedh"/>
    <property type="match status" value="1"/>
</dbReference>
<keyword evidence="1" id="KW-0560">Oxidoreductase</keyword>
<comment type="caution">
    <text evidence="3">The sequence shown here is derived from an EMBL/GenBank/DDBJ whole genome shotgun (WGS) entry which is preliminary data.</text>
</comment>
<dbReference type="GO" id="GO:0016620">
    <property type="term" value="F:oxidoreductase activity, acting on the aldehyde or oxo group of donors, NAD or NADP as acceptor"/>
    <property type="evidence" value="ECO:0007669"/>
    <property type="project" value="InterPro"/>
</dbReference>
<name>A0A9D2PPE8_9FIRM</name>
<dbReference type="SUPFAM" id="SSF53720">
    <property type="entry name" value="ALDH-like"/>
    <property type="match status" value="1"/>
</dbReference>
<dbReference type="EMBL" id="DWVZ01000206">
    <property type="protein sequence ID" value="HJC64818.1"/>
    <property type="molecule type" value="Genomic_DNA"/>
</dbReference>
<dbReference type="AlphaFoldDB" id="A0A9D2PPE8"/>
<evidence type="ECO:0000256" key="1">
    <source>
        <dbReference type="ARBA" id="ARBA00023002"/>
    </source>
</evidence>
<gene>
    <name evidence="3" type="ORF">H9753_14585</name>
</gene>
<dbReference type="PANTHER" id="PTHR43353:SF5">
    <property type="entry name" value="SUCCINATE-SEMIALDEHYDE DEHYDROGENASE, MITOCHONDRIAL"/>
    <property type="match status" value="1"/>
</dbReference>
<organism evidence="3 4">
    <name type="scientific">Candidatus Blautia merdavium</name>
    <dbReference type="NCBI Taxonomy" id="2838494"/>
    <lineage>
        <taxon>Bacteria</taxon>
        <taxon>Bacillati</taxon>
        <taxon>Bacillota</taxon>
        <taxon>Clostridia</taxon>
        <taxon>Lachnospirales</taxon>
        <taxon>Lachnospiraceae</taxon>
        <taxon>Blautia</taxon>
    </lineage>
</organism>
<accession>A0A9D2PPE8</accession>
<dbReference type="Gene3D" id="3.40.309.10">
    <property type="entry name" value="Aldehyde Dehydrogenase, Chain A, domain 2"/>
    <property type="match status" value="1"/>
</dbReference>
<dbReference type="InterPro" id="IPR016163">
    <property type="entry name" value="Ald_DH_C"/>
</dbReference>
<evidence type="ECO:0000259" key="2">
    <source>
        <dbReference type="Pfam" id="PF00171"/>
    </source>
</evidence>
<evidence type="ECO:0000313" key="4">
    <source>
        <dbReference type="Proteomes" id="UP000823886"/>
    </source>
</evidence>
<protein>
    <submittedName>
        <fullName evidence="3">Aldehyde dehydrogenase family protein</fullName>
    </submittedName>
</protein>
<reference evidence="3" key="1">
    <citation type="journal article" date="2021" name="PeerJ">
        <title>Extensive microbial diversity within the chicken gut microbiome revealed by metagenomics and culture.</title>
        <authorList>
            <person name="Gilroy R."/>
            <person name="Ravi A."/>
            <person name="Getino M."/>
            <person name="Pursley I."/>
            <person name="Horton D.L."/>
            <person name="Alikhan N.F."/>
            <person name="Baker D."/>
            <person name="Gharbi K."/>
            <person name="Hall N."/>
            <person name="Watson M."/>
            <person name="Adriaenssens E.M."/>
            <person name="Foster-Nyarko E."/>
            <person name="Jarju S."/>
            <person name="Secka A."/>
            <person name="Antonio M."/>
            <person name="Oren A."/>
            <person name="Chaudhuri R.R."/>
            <person name="La Ragione R."/>
            <person name="Hildebrand F."/>
            <person name="Pallen M.J."/>
        </authorList>
    </citation>
    <scope>NUCLEOTIDE SEQUENCE</scope>
    <source>
        <strain evidence="3">ChiBcec2-3848</strain>
    </source>
</reference>
<dbReference type="InterPro" id="IPR016161">
    <property type="entry name" value="Ald_DH/histidinol_DH"/>
</dbReference>
<proteinExistence type="predicted"/>
<reference evidence="3" key="2">
    <citation type="submission" date="2021-04" db="EMBL/GenBank/DDBJ databases">
        <authorList>
            <person name="Gilroy R."/>
        </authorList>
    </citation>
    <scope>NUCLEOTIDE SEQUENCE</scope>
    <source>
        <strain evidence="3">ChiBcec2-3848</strain>
    </source>
</reference>
<dbReference type="Proteomes" id="UP000823886">
    <property type="component" value="Unassembled WGS sequence"/>
</dbReference>
<feature type="domain" description="Aldehyde dehydrogenase" evidence="2">
    <location>
        <begin position="11"/>
        <end position="472"/>
    </location>
</feature>
<dbReference type="InterPro" id="IPR016162">
    <property type="entry name" value="Ald_DH_N"/>
</dbReference>
<dbReference type="Gene3D" id="3.40.605.10">
    <property type="entry name" value="Aldehyde Dehydrogenase, Chain A, domain 1"/>
    <property type="match status" value="1"/>
</dbReference>
<sequence>MVYPMYIDGEWVTKPGAEKEVISPATGEVLGTITPAGFEEVDRALKAADREKEHLESMTVFERAELCMKIAAAIENHKEELAKIISLEMGKPYTEALGEVGGSALSFRDAAEQIKWMSDEIPSVREKNVHVFAYRRPVGVFTIITPFNFPICTACCYYLAPGLAAGNTMVWFPPISCSAIASVFMKCIEEAGVPKGMLNMVIGTSKEAKTAAVQHPLTAGIGFTGSTLAGDDIEAKAKAKKTLMELGGNGPVVVLKDADLEKASEAILAGSFNNAGQICTSTERVLVDDCVAGKLAELLVEKMKRYQVGNPLEEGTTMGPVHNHSTVDTVLEHIQDAVQKGAKIISPNSGKMEGMPTDNYLYPTVLDFVSKDALVNIEETFGPLIALVRFQDEAEIMPLIEMSPYGLAAGIFTEDLKKGMKMAEKMRFGYVNINSGSHYWDWTFPAGGAGGSRSGHGRSGGKWSILEMSEERCVTVNLND</sequence>
<dbReference type="InterPro" id="IPR015590">
    <property type="entry name" value="Aldehyde_DH_dom"/>
</dbReference>
<dbReference type="PANTHER" id="PTHR43353">
    <property type="entry name" value="SUCCINATE-SEMIALDEHYDE DEHYDROGENASE, MITOCHONDRIAL"/>
    <property type="match status" value="1"/>
</dbReference>
<dbReference type="InterPro" id="IPR050740">
    <property type="entry name" value="Aldehyde_DH_Superfamily"/>
</dbReference>